<evidence type="ECO:0000256" key="4">
    <source>
        <dbReference type="ARBA" id="ARBA00022679"/>
    </source>
</evidence>
<proteinExistence type="predicted"/>
<sequence>MFEYVAGAVVDSEAELTVIDKKIGDGDHGTNMALGFREVRKELRAKEFDSVNEVFHCVGMTLLDTMGGASGVLFGTLFISGIVGLTPLKAIDLAALAKIFQKSLTALKKRGKARVGDKTMVDAVEPAVAALLEAAAAGQPLAQGLAAGAAGARAGMEYTKQCVARFGRAKSFGQASLGLEDAGAVSVSIIFRAMAQWVQQNHAGDIG</sequence>
<comment type="caution">
    <text evidence="10">The sequence shown here is derived from an EMBL/GenBank/DDBJ whole genome shotgun (WGS) entry which is preliminary data.</text>
</comment>
<dbReference type="OrthoDB" id="9800291at2"/>
<evidence type="ECO:0000256" key="8">
    <source>
        <dbReference type="ARBA" id="ARBA00055771"/>
    </source>
</evidence>
<evidence type="ECO:0000313" key="10">
    <source>
        <dbReference type="EMBL" id="TCL71634.1"/>
    </source>
</evidence>
<organism evidence="10 11">
    <name type="scientific">Hydrogenispora ethanolica</name>
    <dbReference type="NCBI Taxonomy" id="1082276"/>
    <lineage>
        <taxon>Bacteria</taxon>
        <taxon>Bacillati</taxon>
        <taxon>Bacillota</taxon>
        <taxon>Hydrogenispora</taxon>
    </lineage>
</organism>
<evidence type="ECO:0000256" key="5">
    <source>
        <dbReference type="ARBA" id="ARBA00022777"/>
    </source>
</evidence>
<dbReference type="EMBL" id="SLUN01000007">
    <property type="protein sequence ID" value="TCL71634.1"/>
    <property type="molecule type" value="Genomic_DNA"/>
</dbReference>
<comment type="pathway">
    <text evidence="2">Polyol metabolism; glycerol degradation.</text>
</comment>
<keyword evidence="6" id="KW-0319">Glycerol metabolism</keyword>
<dbReference type="Gene3D" id="1.25.40.340">
    <property type="match status" value="1"/>
</dbReference>
<evidence type="ECO:0000256" key="6">
    <source>
        <dbReference type="ARBA" id="ARBA00022798"/>
    </source>
</evidence>
<dbReference type="PROSITE" id="PS51480">
    <property type="entry name" value="DHAL"/>
    <property type="match status" value="1"/>
</dbReference>
<evidence type="ECO:0000256" key="2">
    <source>
        <dbReference type="ARBA" id="ARBA00004745"/>
    </source>
</evidence>
<dbReference type="InterPro" id="IPR036117">
    <property type="entry name" value="DhaL_dom_sf"/>
</dbReference>
<feature type="domain" description="DhaL" evidence="9">
    <location>
        <begin position="1"/>
        <end position="196"/>
    </location>
</feature>
<reference evidence="10 11" key="1">
    <citation type="submission" date="2019-03" db="EMBL/GenBank/DDBJ databases">
        <title>Genomic Encyclopedia of Type Strains, Phase IV (KMG-IV): sequencing the most valuable type-strain genomes for metagenomic binning, comparative biology and taxonomic classification.</title>
        <authorList>
            <person name="Goeker M."/>
        </authorList>
    </citation>
    <scope>NUCLEOTIDE SEQUENCE [LARGE SCALE GENOMIC DNA]</scope>
    <source>
        <strain evidence="10 11">LX-B</strain>
    </source>
</reference>
<evidence type="ECO:0000256" key="7">
    <source>
        <dbReference type="ARBA" id="ARBA00046577"/>
    </source>
</evidence>
<dbReference type="GO" id="GO:0005829">
    <property type="term" value="C:cytosol"/>
    <property type="evidence" value="ECO:0007669"/>
    <property type="project" value="TreeGrafter"/>
</dbReference>
<evidence type="ECO:0000256" key="3">
    <source>
        <dbReference type="ARBA" id="ARBA00012095"/>
    </source>
</evidence>
<accession>A0A4R1RYN7</accession>
<dbReference type="EC" id="2.7.1.121" evidence="3"/>
<dbReference type="GO" id="GO:0047324">
    <property type="term" value="F:phosphoenolpyruvate-glycerone phosphotransferase activity"/>
    <property type="evidence" value="ECO:0007669"/>
    <property type="project" value="UniProtKB-EC"/>
</dbReference>
<dbReference type="PANTHER" id="PTHR28629:SF4">
    <property type="entry name" value="TRIOKINASE_FMN CYCLASE"/>
    <property type="match status" value="1"/>
</dbReference>
<dbReference type="SMART" id="SM01120">
    <property type="entry name" value="Dak2"/>
    <property type="match status" value="1"/>
</dbReference>
<comment type="subunit">
    <text evidence="7">Homodimer. The dihydroxyacetone kinase complex is composed of a homodimer of DhaM, a homodimer of DhaK and the subunit DhaL.</text>
</comment>
<keyword evidence="11" id="KW-1185">Reference proteome</keyword>
<keyword evidence="4" id="KW-0808">Transferase</keyword>
<evidence type="ECO:0000259" key="9">
    <source>
        <dbReference type="PROSITE" id="PS51480"/>
    </source>
</evidence>
<dbReference type="InterPro" id="IPR012737">
    <property type="entry name" value="DhaK_L_YcgS"/>
</dbReference>
<dbReference type="Proteomes" id="UP000295008">
    <property type="component" value="Unassembled WGS sequence"/>
</dbReference>
<dbReference type="SUPFAM" id="SSF101473">
    <property type="entry name" value="DhaL-like"/>
    <property type="match status" value="1"/>
</dbReference>
<dbReference type="FunFam" id="1.25.40.340:FF:000002">
    <property type="entry name" value="Dihydroxyacetone kinase, L subunit"/>
    <property type="match status" value="1"/>
</dbReference>
<dbReference type="NCBIfam" id="TIGR02365">
    <property type="entry name" value="dha_L_ycgS"/>
    <property type="match status" value="1"/>
</dbReference>
<evidence type="ECO:0000256" key="1">
    <source>
        <dbReference type="ARBA" id="ARBA00001113"/>
    </source>
</evidence>
<keyword evidence="5 10" id="KW-0418">Kinase</keyword>
<comment type="catalytic activity">
    <reaction evidence="1">
        <text>dihydroxyacetone + phosphoenolpyruvate = dihydroxyacetone phosphate + pyruvate</text>
        <dbReference type="Rhea" id="RHEA:18381"/>
        <dbReference type="ChEBI" id="CHEBI:15361"/>
        <dbReference type="ChEBI" id="CHEBI:16016"/>
        <dbReference type="ChEBI" id="CHEBI:57642"/>
        <dbReference type="ChEBI" id="CHEBI:58702"/>
        <dbReference type="EC" id="2.7.1.121"/>
    </reaction>
</comment>
<dbReference type="PANTHER" id="PTHR28629">
    <property type="entry name" value="TRIOKINASE/FMN CYCLASE"/>
    <property type="match status" value="1"/>
</dbReference>
<dbReference type="GO" id="GO:0004371">
    <property type="term" value="F:glycerone kinase activity"/>
    <property type="evidence" value="ECO:0007669"/>
    <property type="project" value="InterPro"/>
</dbReference>
<dbReference type="InterPro" id="IPR004007">
    <property type="entry name" value="DhaL_dom"/>
</dbReference>
<comment type="function">
    <text evidence="8">ADP-binding subunit of the dihydroxyacetone kinase, which is responsible for the phosphoenolpyruvate (PEP)-dependent phosphorylation of dihydroxyacetone. DhaL-ADP is converted to DhaL-ATP via a phosphoryl group transfer from DhaM and transmits it to dihydroxyacetone binds to DhaK.</text>
</comment>
<gene>
    <name evidence="10" type="ORF">EDC14_100797</name>
</gene>
<name>A0A4R1RYN7_HYDET</name>
<protein>
    <recommendedName>
        <fullName evidence="3">phosphoenolpyruvate--glycerone phosphotransferase</fullName>
        <ecNumber evidence="3">2.7.1.121</ecNumber>
    </recommendedName>
</protein>
<dbReference type="AlphaFoldDB" id="A0A4R1RYN7"/>
<evidence type="ECO:0000313" key="11">
    <source>
        <dbReference type="Proteomes" id="UP000295008"/>
    </source>
</evidence>
<dbReference type="Pfam" id="PF02734">
    <property type="entry name" value="Dak2"/>
    <property type="match status" value="1"/>
</dbReference>
<dbReference type="GO" id="GO:0019563">
    <property type="term" value="P:glycerol catabolic process"/>
    <property type="evidence" value="ECO:0007669"/>
    <property type="project" value="TreeGrafter"/>
</dbReference>
<dbReference type="InterPro" id="IPR050861">
    <property type="entry name" value="Dihydroxyacetone_Kinase"/>
</dbReference>